<dbReference type="PANTHER" id="PTHR46509:SF1">
    <property type="entry name" value="PHOSPHOADENOSINE PHOSPHOSULFATE REDUCTASE"/>
    <property type="match status" value="1"/>
</dbReference>
<dbReference type="PANTHER" id="PTHR46509">
    <property type="entry name" value="PHOSPHOADENOSINE PHOSPHOSULFATE REDUCTASE"/>
    <property type="match status" value="1"/>
</dbReference>
<dbReference type="Proteomes" id="UP000663891">
    <property type="component" value="Unassembled WGS sequence"/>
</dbReference>
<comment type="caution">
    <text evidence="4">The sequence shown here is derived from an EMBL/GenBank/DDBJ whole genome shotgun (WGS) entry which is preliminary data.</text>
</comment>
<evidence type="ECO:0000256" key="1">
    <source>
        <dbReference type="ARBA" id="ARBA00009732"/>
    </source>
</evidence>
<organism evidence="4 5">
    <name type="scientific">Adineta steineri</name>
    <dbReference type="NCBI Taxonomy" id="433720"/>
    <lineage>
        <taxon>Eukaryota</taxon>
        <taxon>Metazoa</taxon>
        <taxon>Spiralia</taxon>
        <taxon>Gnathifera</taxon>
        <taxon>Rotifera</taxon>
        <taxon>Eurotatoria</taxon>
        <taxon>Bdelloidea</taxon>
        <taxon>Adinetida</taxon>
        <taxon>Adinetidae</taxon>
        <taxon>Adineta</taxon>
    </lineage>
</organism>
<evidence type="ECO:0000259" key="3">
    <source>
        <dbReference type="Pfam" id="PF01507"/>
    </source>
</evidence>
<evidence type="ECO:0000256" key="2">
    <source>
        <dbReference type="ARBA" id="ARBA00024327"/>
    </source>
</evidence>
<protein>
    <recommendedName>
        <fullName evidence="3">Phosphoadenosine phosphosulphate reductase domain-containing protein</fullName>
    </recommendedName>
</protein>
<dbReference type="Pfam" id="PF01507">
    <property type="entry name" value="PAPS_reduct"/>
    <property type="match status" value="1"/>
</dbReference>
<dbReference type="Gene3D" id="3.40.50.620">
    <property type="entry name" value="HUPs"/>
    <property type="match status" value="1"/>
</dbReference>
<proteinExistence type="inferred from homology"/>
<evidence type="ECO:0000313" key="4">
    <source>
        <dbReference type="EMBL" id="CAF1003043.1"/>
    </source>
</evidence>
<gene>
    <name evidence="4" type="ORF">VCS650_LOCUS14837</name>
</gene>
<dbReference type="OrthoDB" id="7869097at2759"/>
<dbReference type="GO" id="GO:0004604">
    <property type="term" value="F:phosphoadenylyl-sulfate reductase (thioredoxin) activity"/>
    <property type="evidence" value="ECO:0007669"/>
    <property type="project" value="TreeGrafter"/>
</dbReference>
<dbReference type="SUPFAM" id="SSF52402">
    <property type="entry name" value="Adenine nucleotide alpha hydrolases-like"/>
    <property type="match status" value="1"/>
</dbReference>
<accession>A0A814GYH1</accession>
<dbReference type="GO" id="GO:0005737">
    <property type="term" value="C:cytoplasm"/>
    <property type="evidence" value="ECO:0007669"/>
    <property type="project" value="TreeGrafter"/>
</dbReference>
<comment type="pathway">
    <text evidence="2">Sulfur metabolism; hydrogen sulfide biosynthesis; sulfite from sulfate.</text>
</comment>
<feature type="domain" description="Phosphoadenosine phosphosulphate reductase" evidence="3">
    <location>
        <begin position="75"/>
        <end position="231"/>
    </location>
</feature>
<dbReference type="EMBL" id="CAJNON010000126">
    <property type="protein sequence ID" value="CAF1003043.1"/>
    <property type="molecule type" value="Genomic_DNA"/>
</dbReference>
<dbReference type="GO" id="GO:0019379">
    <property type="term" value="P:sulfate assimilation, phosphoadenylyl sulfate reduction by phosphoadenylyl-sulfate reductase (thioredoxin)"/>
    <property type="evidence" value="ECO:0007669"/>
    <property type="project" value="TreeGrafter"/>
</dbReference>
<dbReference type="AlphaFoldDB" id="A0A814GYH1"/>
<sequence>MGAVHVFQNSNRTEPMCSKFQPNRNRHHLDKCRFEPLGSVRISQEEINRWNVELHDQSPSEIIRWALSQFGSDEAIVSTSFGPYASVLLRLVTEIDPLISILWVDHGYNRPATYKYAEKLQNLLDLKLHVYSPRLTAARRDALFGPLPIARDNEGALRQFSIAMKLEPFTRAMEDLKPRIWIAGLRQEQNTNRQSLDIVSYDSTFQVLKINPLFYWTDVRMKEYLLQNNLPNELDYFDPAKGDEKRECGLHASWARNAVNKQKTNK</sequence>
<evidence type="ECO:0000313" key="5">
    <source>
        <dbReference type="Proteomes" id="UP000663891"/>
    </source>
</evidence>
<reference evidence="4" key="1">
    <citation type="submission" date="2021-02" db="EMBL/GenBank/DDBJ databases">
        <authorList>
            <person name="Nowell W R."/>
        </authorList>
    </citation>
    <scope>NUCLEOTIDE SEQUENCE</scope>
</reference>
<name>A0A814GYH1_9BILA</name>
<comment type="similarity">
    <text evidence="1">Belongs to the PAPS reductase family. CysH subfamily.</text>
</comment>
<dbReference type="InterPro" id="IPR002500">
    <property type="entry name" value="PAPS_reduct_dom"/>
</dbReference>
<dbReference type="InterPro" id="IPR014729">
    <property type="entry name" value="Rossmann-like_a/b/a_fold"/>
</dbReference>